<organism evidence="1 2">
    <name type="scientific">Prunus dulcis</name>
    <name type="common">Almond</name>
    <name type="synonym">Amygdalus dulcis</name>
    <dbReference type="NCBI Taxonomy" id="3755"/>
    <lineage>
        <taxon>Eukaryota</taxon>
        <taxon>Viridiplantae</taxon>
        <taxon>Streptophyta</taxon>
        <taxon>Embryophyta</taxon>
        <taxon>Tracheophyta</taxon>
        <taxon>Spermatophyta</taxon>
        <taxon>Magnoliopsida</taxon>
        <taxon>eudicotyledons</taxon>
        <taxon>Gunneridae</taxon>
        <taxon>Pentapetalae</taxon>
        <taxon>rosids</taxon>
        <taxon>fabids</taxon>
        <taxon>Rosales</taxon>
        <taxon>Rosaceae</taxon>
        <taxon>Amygdaloideae</taxon>
        <taxon>Amygdaleae</taxon>
        <taxon>Prunus</taxon>
    </lineage>
</organism>
<name>A0A5E4EN21_PRUDU</name>
<evidence type="ECO:0000313" key="2">
    <source>
        <dbReference type="Proteomes" id="UP000327085"/>
    </source>
</evidence>
<sequence>MERISAKSKETVPPTQIFQASQFLRGALCLPPEDLFQGPEFLELWFQTRSKRWWLLNRSSFPMTSIGDGGGYFGHCSISYSFRFPLLSEPVVISTRWVLACPLHRSHLDTQ</sequence>
<dbReference type="EMBL" id="CABIKO010000023">
    <property type="protein sequence ID" value="VVA17135.1"/>
    <property type="molecule type" value="Genomic_DNA"/>
</dbReference>
<protein>
    <submittedName>
        <fullName evidence="1">Uncharacterized protein</fullName>
    </submittedName>
</protein>
<dbReference type="AlphaFoldDB" id="A0A5E4EN21"/>
<dbReference type="Proteomes" id="UP000327085">
    <property type="component" value="Chromosome 5"/>
</dbReference>
<proteinExistence type="predicted"/>
<evidence type="ECO:0000313" key="1">
    <source>
        <dbReference type="EMBL" id="VVA17135.1"/>
    </source>
</evidence>
<reference evidence="2" key="1">
    <citation type="journal article" date="2020" name="Plant J.">
        <title>Transposons played a major role in the diversification between the closely related almond and peach genomes: results from the almond genome sequence.</title>
        <authorList>
            <person name="Alioto T."/>
            <person name="Alexiou K.G."/>
            <person name="Bardil A."/>
            <person name="Barteri F."/>
            <person name="Castanera R."/>
            <person name="Cruz F."/>
            <person name="Dhingra A."/>
            <person name="Duval H."/>
            <person name="Fernandez I Marti A."/>
            <person name="Frias L."/>
            <person name="Galan B."/>
            <person name="Garcia J.L."/>
            <person name="Howad W."/>
            <person name="Gomez-Garrido J."/>
            <person name="Gut M."/>
            <person name="Julca I."/>
            <person name="Morata J."/>
            <person name="Puigdomenech P."/>
            <person name="Ribeca P."/>
            <person name="Rubio Cabetas M.J."/>
            <person name="Vlasova A."/>
            <person name="Wirthensohn M."/>
            <person name="Garcia-Mas J."/>
            <person name="Gabaldon T."/>
            <person name="Casacuberta J.M."/>
            <person name="Arus P."/>
        </authorList>
    </citation>
    <scope>NUCLEOTIDE SEQUENCE [LARGE SCALE GENOMIC DNA]</scope>
    <source>
        <strain evidence="2">cv. Texas</strain>
    </source>
</reference>
<gene>
    <name evidence="1" type="ORF">ALMOND_2B035151</name>
</gene>
<dbReference type="InParanoid" id="A0A5E4EN21"/>
<accession>A0A5E4EN21</accession>
<feature type="non-terminal residue" evidence="1">
    <location>
        <position position="111"/>
    </location>
</feature>
<dbReference type="Gramene" id="VVA17135">
    <property type="protein sequence ID" value="VVA17135"/>
    <property type="gene ID" value="Prudul26B035151"/>
</dbReference>